<feature type="compositionally biased region" description="Basic and acidic residues" evidence="1">
    <location>
        <begin position="1"/>
        <end position="12"/>
    </location>
</feature>
<keyword evidence="2" id="KW-0472">Membrane</keyword>
<proteinExistence type="predicted"/>
<reference evidence="4 5" key="1">
    <citation type="submission" date="2018-11" db="EMBL/GenBank/DDBJ databases">
        <title>Complete genome sequencing of the Actinobacteria Serinibacter sp. K3-2.</title>
        <authorList>
            <person name="Rakitin A.L."/>
            <person name="Beletsky A.V."/>
            <person name="Mardanov A.V."/>
            <person name="Ravin N.V."/>
            <person name="Gromova A.S."/>
            <person name="Filippova S.N."/>
            <person name="Gal'Chenko V.F."/>
        </authorList>
    </citation>
    <scope>NUCLEOTIDE SEQUENCE [LARGE SCALE GENOMIC DNA]</scope>
    <source>
        <strain evidence="4 5">K3-2</strain>
    </source>
</reference>
<keyword evidence="2" id="KW-0812">Transmembrane</keyword>
<dbReference type="AlphaFoldDB" id="A0A4Z1E104"/>
<feature type="compositionally biased region" description="Pro residues" evidence="1">
    <location>
        <begin position="52"/>
        <end position="61"/>
    </location>
</feature>
<sequence length="281" mass="28011">MAKEPPGGREVPEVPAIPTANGGQDAPPPSGWQPGSARSPYAAPPRVERAPQPAPVVPPRPGTGGAPSPSAGPSFAMPQMARAPLDGVSVASVVAGALGTGPIALALGLIGLRRTTRSYRRSPRIAATGVVLGSIGTIALVVVGIVAGLGGFAGGGGTSEPGDVAAPRVVHSSLVAPGNCVQFLPAQQEVGEVTLVPCATEHVAQALTTREVDDATYPGPEGALEAAAAACEDELATRGLDDPAYLPWSFVPTPQGWDAGERTATCLVRSAGAPLTVDLLG</sequence>
<feature type="compositionally biased region" description="Low complexity" evidence="1">
    <location>
        <begin position="66"/>
        <end position="78"/>
    </location>
</feature>
<evidence type="ECO:0000313" key="5">
    <source>
        <dbReference type="Proteomes" id="UP000297318"/>
    </source>
</evidence>
<dbReference type="EMBL" id="RHPJ01000002">
    <property type="protein sequence ID" value="TGO05526.1"/>
    <property type="molecule type" value="Genomic_DNA"/>
</dbReference>
<accession>A0A4Z1E104</accession>
<keyword evidence="5" id="KW-1185">Reference proteome</keyword>
<feature type="transmembrane region" description="Helical" evidence="2">
    <location>
        <begin position="90"/>
        <end position="112"/>
    </location>
</feature>
<dbReference type="InterPro" id="IPR026004">
    <property type="entry name" value="Septum_form"/>
</dbReference>
<evidence type="ECO:0000259" key="3">
    <source>
        <dbReference type="Pfam" id="PF13845"/>
    </source>
</evidence>
<evidence type="ECO:0000256" key="2">
    <source>
        <dbReference type="SAM" id="Phobius"/>
    </source>
</evidence>
<dbReference type="Pfam" id="PF13845">
    <property type="entry name" value="Septum_form"/>
    <property type="match status" value="1"/>
</dbReference>
<evidence type="ECO:0000313" key="4">
    <source>
        <dbReference type="EMBL" id="TGO05526.1"/>
    </source>
</evidence>
<feature type="domain" description="Septum formation-related" evidence="3">
    <location>
        <begin position="178"/>
        <end position="272"/>
    </location>
</feature>
<name>A0A4Z1E104_9MICO</name>
<feature type="transmembrane region" description="Helical" evidence="2">
    <location>
        <begin position="124"/>
        <end position="149"/>
    </location>
</feature>
<dbReference type="RefSeq" id="WP_135849518.1">
    <property type="nucleotide sequence ID" value="NZ_RHPJ01000002.1"/>
</dbReference>
<comment type="caution">
    <text evidence="4">The sequence shown here is derived from an EMBL/GenBank/DDBJ whole genome shotgun (WGS) entry which is preliminary data.</text>
</comment>
<gene>
    <name evidence="4" type="ORF">SERN_1530</name>
</gene>
<keyword evidence="2" id="KW-1133">Transmembrane helix</keyword>
<dbReference type="Proteomes" id="UP000297318">
    <property type="component" value="Unassembled WGS sequence"/>
</dbReference>
<organism evidence="4 5">
    <name type="scientific">Serinibacter arcticus</name>
    <dbReference type="NCBI Taxonomy" id="1655435"/>
    <lineage>
        <taxon>Bacteria</taxon>
        <taxon>Bacillati</taxon>
        <taxon>Actinomycetota</taxon>
        <taxon>Actinomycetes</taxon>
        <taxon>Micrococcales</taxon>
        <taxon>Beutenbergiaceae</taxon>
        <taxon>Serinibacter</taxon>
    </lineage>
</organism>
<evidence type="ECO:0000256" key="1">
    <source>
        <dbReference type="SAM" id="MobiDB-lite"/>
    </source>
</evidence>
<protein>
    <submittedName>
        <fullName evidence="4">Putative membrane protein</fullName>
    </submittedName>
</protein>
<dbReference type="OrthoDB" id="3628931at2"/>
<feature type="region of interest" description="Disordered" evidence="1">
    <location>
        <begin position="1"/>
        <end position="78"/>
    </location>
</feature>